<evidence type="ECO:0000313" key="3">
    <source>
        <dbReference type="Proteomes" id="UP000653231"/>
    </source>
</evidence>
<sequence>MGRVSEALPEPSGVELLETRRLRLVEAAAPRIPPDEQAALNRAWDEAVRANPALFDGPAVSCAGLRRDDPDGLIITWARTTYPVHALRRVPGATAWLPSLFVNVMQPTDDGRLLVVRMSSWTAAPGRWQLPGGSAEPPEDDGLLDTAALRRHAARELAEEIGADTAPDELTLWLVIRDEGGSVGVLFLAPSRPAPFLHERFADLVASETALGRDPELDRITLVRSPAGLARLSGPHADYLEPVVRRYAAQRS</sequence>
<dbReference type="EMBL" id="JACXRZ010000004">
    <property type="protein sequence ID" value="MBD3142704.1"/>
    <property type="molecule type" value="Genomic_DNA"/>
</dbReference>
<organism evidence="2 3">
    <name type="scientific">Microbispora bryophytorum subsp. camponoti</name>
    <dbReference type="NCBI Taxonomy" id="1677852"/>
    <lineage>
        <taxon>Bacteria</taxon>
        <taxon>Bacillati</taxon>
        <taxon>Actinomycetota</taxon>
        <taxon>Actinomycetes</taxon>
        <taxon>Streptosporangiales</taxon>
        <taxon>Streptosporangiaceae</taxon>
        <taxon>Microbispora</taxon>
    </lineage>
</organism>
<name>A0ABR8L2J9_9ACTN</name>
<reference evidence="2 3" key="1">
    <citation type="submission" date="2020-09" db="EMBL/GenBank/DDBJ databases">
        <title>Actinomycete isolated from the Camponotus japonicus Mayr.</title>
        <authorList>
            <person name="Gong X."/>
        </authorList>
    </citation>
    <scope>NUCLEOTIDE SEQUENCE [LARGE SCALE GENOMIC DNA]</scope>
    <source>
        <strain evidence="2 3">2C-HV3</strain>
    </source>
</reference>
<dbReference type="InterPro" id="IPR000086">
    <property type="entry name" value="NUDIX_hydrolase_dom"/>
</dbReference>
<gene>
    <name evidence="2" type="ORF">IEQ31_05835</name>
</gene>
<keyword evidence="2" id="KW-0378">Hydrolase</keyword>
<protein>
    <submittedName>
        <fullName evidence="2">NUDIX hydrolase</fullName>
    </submittedName>
</protein>
<accession>A0ABR8L2J9</accession>
<evidence type="ECO:0000259" key="1">
    <source>
        <dbReference type="PROSITE" id="PS51462"/>
    </source>
</evidence>
<feature type="domain" description="Nudix hydrolase" evidence="1">
    <location>
        <begin position="95"/>
        <end position="245"/>
    </location>
</feature>
<keyword evidence="3" id="KW-1185">Reference proteome</keyword>
<proteinExistence type="predicted"/>
<dbReference type="Gene3D" id="3.90.79.10">
    <property type="entry name" value="Nucleoside Triphosphate Pyrophosphohydrolase"/>
    <property type="match status" value="1"/>
</dbReference>
<dbReference type="GO" id="GO:0016787">
    <property type="term" value="F:hydrolase activity"/>
    <property type="evidence" value="ECO:0007669"/>
    <property type="project" value="UniProtKB-KW"/>
</dbReference>
<dbReference type="SUPFAM" id="SSF55811">
    <property type="entry name" value="Nudix"/>
    <property type="match status" value="1"/>
</dbReference>
<dbReference type="Pfam" id="PF00293">
    <property type="entry name" value="NUDIX"/>
    <property type="match status" value="1"/>
</dbReference>
<comment type="caution">
    <text evidence="2">The sequence shown here is derived from an EMBL/GenBank/DDBJ whole genome shotgun (WGS) entry which is preliminary data.</text>
</comment>
<evidence type="ECO:0000313" key="2">
    <source>
        <dbReference type="EMBL" id="MBD3142704.1"/>
    </source>
</evidence>
<dbReference type="Proteomes" id="UP000653231">
    <property type="component" value="Unassembled WGS sequence"/>
</dbReference>
<dbReference type="InterPro" id="IPR015797">
    <property type="entry name" value="NUDIX_hydrolase-like_dom_sf"/>
</dbReference>
<dbReference type="CDD" id="cd02883">
    <property type="entry name" value="NUDIX_Hydrolase"/>
    <property type="match status" value="1"/>
</dbReference>
<dbReference type="PROSITE" id="PS51462">
    <property type="entry name" value="NUDIX"/>
    <property type="match status" value="1"/>
</dbReference>